<protein>
    <submittedName>
        <fullName evidence="1">Uncharacterized protein</fullName>
    </submittedName>
</protein>
<name>A0ACC0A6D4_CATRO</name>
<dbReference type="EMBL" id="CM044706">
    <property type="protein sequence ID" value="KAI5656458.1"/>
    <property type="molecule type" value="Genomic_DNA"/>
</dbReference>
<gene>
    <name evidence="1" type="ORF">M9H77_25251</name>
</gene>
<keyword evidence="2" id="KW-1185">Reference proteome</keyword>
<comment type="caution">
    <text evidence="1">The sequence shown here is derived from an EMBL/GenBank/DDBJ whole genome shotgun (WGS) entry which is preliminary data.</text>
</comment>
<dbReference type="Proteomes" id="UP001060085">
    <property type="component" value="Linkage Group LG06"/>
</dbReference>
<evidence type="ECO:0000313" key="1">
    <source>
        <dbReference type="EMBL" id="KAI5656458.1"/>
    </source>
</evidence>
<evidence type="ECO:0000313" key="2">
    <source>
        <dbReference type="Proteomes" id="UP001060085"/>
    </source>
</evidence>
<reference evidence="2" key="1">
    <citation type="journal article" date="2023" name="Nat. Plants">
        <title>Single-cell RNA sequencing provides a high-resolution roadmap for understanding the multicellular compartmentation of specialized metabolism.</title>
        <authorList>
            <person name="Sun S."/>
            <person name="Shen X."/>
            <person name="Li Y."/>
            <person name="Li Y."/>
            <person name="Wang S."/>
            <person name="Li R."/>
            <person name="Zhang H."/>
            <person name="Shen G."/>
            <person name="Guo B."/>
            <person name="Wei J."/>
            <person name="Xu J."/>
            <person name="St-Pierre B."/>
            <person name="Chen S."/>
            <person name="Sun C."/>
        </authorList>
    </citation>
    <scope>NUCLEOTIDE SEQUENCE [LARGE SCALE GENOMIC DNA]</scope>
</reference>
<proteinExistence type="predicted"/>
<accession>A0ACC0A6D4</accession>
<organism evidence="1 2">
    <name type="scientific">Catharanthus roseus</name>
    <name type="common">Madagascar periwinkle</name>
    <name type="synonym">Vinca rosea</name>
    <dbReference type="NCBI Taxonomy" id="4058"/>
    <lineage>
        <taxon>Eukaryota</taxon>
        <taxon>Viridiplantae</taxon>
        <taxon>Streptophyta</taxon>
        <taxon>Embryophyta</taxon>
        <taxon>Tracheophyta</taxon>
        <taxon>Spermatophyta</taxon>
        <taxon>Magnoliopsida</taxon>
        <taxon>eudicotyledons</taxon>
        <taxon>Gunneridae</taxon>
        <taxon>Pentapetalae</taxon>
        <taxon>asterids</taxon>
        <taxon>lamiids</taxon>
        <taxon>Gentianales</taxon>
        <taxon>Apocynaceae</taxon>
        <taxon>Rauvolfioideae</taxon>
        <taxon>Vinceae</taxon>
        <taxon>Catharanthinae</taxon>
        <taxon>Catharanthus</taxon>
    </lineage>
</organism>
<sequence>MPNDLQLMATISGELSWGQLYGAGSEVAHLRAESSGAAAGLPPCCLEAEQRIMRRVETVISSVCATFDEHIRQFAEQSHLPYTLIPSMIDVCRAAMAAVPLTSSSTAVAAGTSNSRVSYSTPPPPSIDAPSTTLLISSPLPPPSSDVRDPEDV</sequence>